<accession>A0A4R8UFF5</accession>
<evidence type="ECO:0000313" key="2">
    <source>
        <dbReference type="EMBL" id="TFB49925.1"/>
    </source>
</evidence>
<protein>
    <submittedName>
        <fullName evidence="2">YbhB/YbcL family Raf kinase inhibitor-like protein</fullName>
    </submittedName>
</protein>
<comment type="caution">
    <text evidence="2">The sequence shown here is derived from an EMBL/GenBank/DDBJ whole genome shotgun (WGS) entry which is preliminary data.</text>
</comment>
<dbReference type="NCBIfam" id="TIGR00481">
    <property type="entry name" value="YbhB/YbcL family Raf kinase inhibitor-like protein"/>
    <property type="match status" value="1"/>
</dbReference>
<gene>
    <name evidence="2" type="ORF">E3O23_11080</name>
</gene>
<dbReference type="PANTHER" id="PTHR30289:SF1">
    <property type="entry name" value="PEBP (PHOSPHATIDYLETHANOLAMINE-BINDING PROTEIN) FAMILY PROTEIN"/>
    <property type="match status" value="1"/>
</dbReference>
<dbReference type="SUPFAM" id="SSF49777">
    <property type="entry name" value="PEBP-like"/>
    <property type="match status" value="1"/>
</dbReference>
<comment type="similarity">
    <text evidence="1">Belongs to the UPF0098 family.</text>
</comment>
<proteinExistence type="inferred from homology"/>
<dbReference type="RefSeq" id="WP_134490986.1">
    <property type="nucleotide sequence ID" value="NZ_SOEZ01000054.1"/>
</dbReference>
<evidence type="ECO:0000313" key="3">
    <source>
        <dbReference type="Proteomes" id="UP000297866"/>
    </source>
</evidence>
<dbReference type="InterPro" id="IPR036610">
    <property type="entry name" value="PEBP-like_sf"/>
</dbReference>
<evidence type="ECO:0000256" key="1">
    <source>
        <dbReference type="ARBA" id="ARBA00007120"/>
    </source>
</evidence>
<dbReference type="Gene3D" id="3.90.280.10">
    <property type="entry name" value="PEBP-like"/>
    <property type="match status" value="1"/>
</dbReference>
<dbReference type="Proteomes" id="UP000297866">
    <property type="component" value="Unassembled WGS sequence"/>
</dbReference>
<dbReference type="InterPro" id="IPR008914">
    <property type="entry name" value="PEBP"/>
</dbReference>
<organism evidence="2 3">
    <name type="scientific">Cryobacterium tagatosivorans</name>
    <dbReference type="NCBI Taxonomy" id="1259199"/>
    <lineage>
        <taxon>Bacteria</taxon>
        <taxon>Bacillati</taxon>
        <taxon>Actinomycetota</taxon>
        <taxon>Actinomycetes</taxon>
        <taxon>Micrococcales</taxon>
        <taxon>Microbacteriaceae</taxon>
        <taxon>Cryobacterium</taxon>
    </lineage>
</organism>
<dbReference type="OrthoDB" id="9797506at2"/>
<dbReference type="InterPro" id="IPR005247">
    <property type="entry name" value="YbhB_YbcL/LppC-like"/>
</dbReference>
<dbReference type="Pfam" id="PF01161">
    <property type="entry name" value="PBP"/>
    <property type="match status" value="1"/>
</dbReference>
<keyword evidence="3" id="KW-1185">Reference proteome</keyword>
<sequence>MTTTDPPFTLSSTDLAPHGPLGAAQYNHRAGGANVSPQLSWSGFPPGTKSFAVTVFDPDAAPPGFWHWAVANLPAAVTALGADAGAAGGRLPGGAVTLPNDAGQRAFFGAGPPAGTGPHRYRFAVHAVDVADLGLDPDATPADLAAALPTHTLAHAVLEAIGVHGGAA</sequence>
<name>A0A4R8UFF5_9MICO</name>
<dbReference type="CDD" id="cd00865">
    <property type="entry name" value="PEBP_bact_arch"/>
    <property type="match status" value="1"/>
</dbReference>
<dbReference type="PANTHER" id="PTHR30289">
    <property type="entry name" value="UNCHARACTERIZED PROTEIN YBCL-RELATED"/>
    <property type="match status" value="1"/>
</dbReference>
<dbReference type="AlphaFoldDB" id="A0A4R8UFF5"/>
<reference evidence="2 3" key="1">
    <citation type="submission" date="2019-03" db="EMBL/GenBank/DDBJ databases">
        <title>Genomics of glacier-inhabiting Cryobacterium strains.</title>
        <authorList>
            <person name="Liu Q."/>
            <person name="Xin Y.-H."/>
        </authorList>
    </citation>
    <scope>NUCLEOTIDE SEQUENCE [LARGE SCALE GENOMIC DNA]</scope>
    <source>
        <strain evidence="2 3">Sr47</strain>
    </source>
</reference>
<dbReference type="EMBL" id="SOEZ01000054">
    <property type="protein sequence ID" value="TFB49925.1"/>
    <property type="molecule type" value="Genomic_DNA"/>
</dbReference>